<feature type="transmembrane region" description="Helical" evidence="6">
    <location>
        <begin position="27"/>
        <end position="48"/>
    </location>
</feature>
<comment type="subcellular location">
    <subcellularLocation>
        <location evidence="1">Membrane</location>
        <topology evidence="1">Multi-pass membrane protein</topology>
    </subcellularLocation>
</comment>
<evidence type="ECO:0000313" key="9">
    <source>
        <dbReference type="Proteomes" id="UP000649617"/>
    </source>
</evidence>
<evidence type="ECO:0000259" key="7">
    <source>
        <dbReference type="PROSITE" id="PS50222"/>
    </source>
</evidence>
<dbReference type="PROSITE" id="PS50222">
    <property type="entry name" value="EF_HAND_2"/>
    <property type="match status" value="2"/>
</dbReference>
<keyword evidence="9" id="KW-1185">Reference proteome</keyword>
<evidence type="ECO:0000313" key="8">
    <source>
        <dbReference type="EMBL" id="CAE7633678.1"/>
    </source>
</evidence>
<dbReference type="InterPro" id="IPR011992">
    <property type="entry name" value="EF-hand-dom_pair"/>
</dbReference>
<dbReference type="AlphaFoldDB" id="A0A812VFV7"/>
<dbReference type="GO" id="GO:0005509">
    <property type="term" value="F:calcium ion binding"/>
    <property type="evidence" value="ECO:0007669"/>
    <property type="project" value="InterPro"/>
</dbReference>
<dbReference type="Gene3D" id="1.10.238.10">
    <property type="entry name" value="EF-hand"/>
    <property type="match status" value="1"/>
</dbReference>
<evidence type="ECO:0000256" key="4">
    <source>
        <dbReference type="ARBA" id="ARBA00022989"/>
    </source>
</evidence>
<feature type="transmembrane region" description="Helical" evidence="6">
    <location>
        <begin position="215"/>
        <end position="239"/>
    </location>
</feature>
<sequence>MQSNLANATEVGCAKQSARRARRMAQALASSLLFNVFFALVIVSNSLFLGMQLEWSATSLMGGQEESSFFAIHVTYAILFTVEMTIRISAVGPLEYFCGNGWAWNWLDVFVVAPAWVELALDLSAPSQAGSDGGASSNLRIVRVFKVTRLLQVVRSVRLIKFLGALRALVMSVVDTTRQLAWALLLLGLVIYSFGILFADAALDHSLRYSLGDEHALMLYFGGVYLSCQTLFRAILGGLDWEVAANALIDVGWFWVQLFHTYIAFCGFAVLNVMTGVFVNSAIKTRERDHETQLQNKQRFKELVSKIWSRMDSTGVGQITITEFEKMFEDDEMKAFFQTIEINAVDAWTLFDSLDVDGDHTVSLDEFSERCMQLHGPARSVDLYALIKQLHALEEQQQH</sequence>
<evidence type="ECO:0000256" key="5">
    <source>
        <dbReference type="ARBA" id="ARBA00023136"/>
    </source>
</evidence>
<feature type="transmembrane region" description="Helical" evidence="6">
    <location>
        <begin position="68"/>
        <end position="86"/>
    </location>
</feature>
<dbReference type="GO" id="GO:0001518">
    <property type="term" value="C:voltage-gated sodium channel complex"/>
    <property type="evidence" value="ECO:0007669"/>
    <property type="project" value="TreeGrafter"/>
</dbReference>
<proteinExistence type="predicted"/>
<dbReference type="SUPFAM" id="SSF47473">
    <property type="entry name" value="EF-hand"/>
    <property type="match status" value="1"/>
</dbReference>
<evidence type="ECO:0000256" key="2">
    <source>
        <dbReference type="ARBA" id="ARBA00022692"/>
    </source>
</evidence>
<gene>
    <name evidence="8" type="ORF">SPIL2461_LOCUS16658</name>
</gene>
<dbReference type="Proteomes" id="UP000649617">
    <property type="component" value="Unassembled WGS sequence"/>
</dbReference>
<keyword evidence="2 6" id="KW-0812">Transmembrane</keyword>
<feature type="domain" description="EF-hand" evidence="7">
    <location>
        <begin position="299"/>
        <end position="334"/>
    </location>
</feature>
<dbReference type="OrthoDB" id="423411at2759"/>
<evidence type="ECO:0000256" key="3">
    <source>
        <dbReference type="ARBA" id="ARBA00022837"/>
    </source>
</evidence>
<protein>
    <recommendedName>
        <fullName evidence="7">EF-hand domain-containing protein</fullName>
    </recommendedName>
</protein>
<dbReference type="EMBL" id="CAJNIZ010042708">
    <property type="protein sequence ID" value="CAE7633678.1"/>
    <property type="molecule type" value="Genomic_DNA"/>
</dbReference>
<evidence type="ECO:0000256" key="1">
    <source>
        <dbReference type="ARBA" id="ARBA00004141"/>
    </source>
</evidence>
<dbReference type="GO" id="GO:0005248">
    <property type="term" value="F:voltage-gated sodium channel activity"/>
    <property type="evidence" value="ECO:0007669"/>
    <property type="project" value="TreeGrafter"/>
</dbReference>
<dbReference type="Gene3D" id="1.10.287.70">
    <property type="match status" value="1"/>
</dbReference>
<dbReference type="Pfam" id="PF00520">
    <property type="entry name" value="Ion_trans"/>
    <property type="match status" value="1"/>
</dbReference>
<comment type="caution">
    <text evidence="8">The sequence shown here is derived from an EMBL/GenBank/DDBJ whole genome shotgun (WGS) entry which is preliminary data.</text>
</comment>
<feature type="non-terminal residue" evidence="8">
    <location>
        <position position="399"/>
    </location>
</feature>
<feature type="domain" description="EF-hand" evidence="7">
    <location>
        <begin position="342"/>
        <end position="377"/>
    </location>
</feature>
<dbReference type="InterPro" id="IPR002048">
    <property type="entry name" value="EF_hand_dom"/>
</dbReference>
<dbReference type="PROSITE" id="PS00018">
    <property type="entry name" value="EF_HAND_1"/>
    <property type="match status" value="1"/>
</dbReference>
<dbReference type="PANTHER" id="PTHR10037:SF62">
    <property type="entry name" value="SODIUM CHANNEL PROTEIN 60E"/>
    <property type="match status" value="1"/>
</dbReference>
<dbReference type="Gene3D" id="1.20.120.350">
    <property type="entry name" value="Voltage-gated potassium channels. Chain C"/>
    <property type="match status" value="1"/>
</dbReference>
<accession>A0A812VFV7</accession>
<evidence type="ECO:0000256" key="6">
    <source>
        <dbReference type="SAM" id="Phobius"/>
    </source>
</evidence>
<dbReference type="InterPro" id="IPR043203">
    <property type="entry name" value="VGCC_Ca_Na"/>
</dbReference>
<dbReference type="InterPro" id="IPR018247">
    <property type="entry name" value="EF_Hand_1_Ca_BS"/>
</dbReference>
<keyword evidence="3" id="KW-0106">Calcium</keyword>
<name>A0A812VFV7_SYMPI</name>
<keyword evidence="4 6" id="KW-1133">Transmembrane helix</keyword>
<dbReference type="SUPFAM" id="SSF81324">
    <property type="entry name" value="Voltage-gated potassium channels"/>
    <property type="match status" value="1"/>
</dbReference>
<feature type="transmembrane region" description="Helical" evidence="6">
    <location>
        <begin position="259"/>
        <end position="279"/>
    </location>
</feature>
<dbReference type="InterPro" id="IPR005821">
    <property type="entry name" value="Ion_trans_dom"/>
</dbReference>
<keyword evidence="5 6" id="KW-0472">Membrane</keyword>
<reference evidence="8" key="1">
    <citation type="submission" date="2021-02" db="EMBL/GenBank/DDBJ databases">
        <authorList>
            <person name="Dougan E. K."/>
            <person name="Rhodes N."/>
            <person name="Thang M."/>
            <person name="Chan C."/>
        </authorList>
    </citation>
    <scope>NUCLEOTIDE SEQUENCE</scope>
</reference>
<feature type="transmembrane region" description="Helical" evidence="6">
    <location>
        <begin position="180"/>
        <end position="203"/>
    </location>
</feature>
<organism evidence="8 9">
    <name type="scientific">Symbiodinium pilosum</name>
    <name type="common">Dinoflagellate</name>
    <dbReference type="NCBI Taxonomy" id="2952"/>
    <lineage>
        <taxon>Eukaryota</taxon>
        <taxon>Sar</taxon>
        <taxon>Alveolata</taxon>
        <taxon>Dinophyceae</taxon>
        <taxon>Suessiales</taxon>
        <taxon>Symbiodiniaceae</taxon>
        <taxon>Symbiodinium</taxon>
    </lineage>
</organism>
<dbReference type="InterPro" id="IPR027359">
    <property type="entry name" value="Volt_channel_dom_sf"/>
</dbReference>
<dbReference type="PANTHER" id="PTHR10037">
    <property type="entry name" value="VOLTAGE-GATED CATION CHANNEL CALCIUM AND SODIUM"/>
    <property type="match status" value="1"/>
</dbReference>